<comment type="caution">
    <text evidence="5">The sequence shown here is derived from an EMBL/GenBank/DDBJ whole genome shotgun (WGS) entry which is preliminary data.</text>
</comment>
<dbReference type="PANTHER" id="PTHR37534:SF7">
    <property type="entry name" value="TRANSCRIPTIONAL ACTIVATOR PROTEIN UGA3"/>
    <property type="match status" value="1"/>
</dbReference>
<comment type="subcellular location">
    <subcellularLocation>
        <location evidence="1">Nucleus</location>
    </subcellularLocation>
</comment>
<dbReference type="SUPFAM" id="SSF57701">
    <property type="entry name" value="Zn2/Cys6 DNA-binding domain"/>
    <property type="match status" value="1"/>
</dbReference>
<feature type="region of interest" description="Disordered" evidence="3">
    <location>
        <begin position="49"/>
        <end position="81"/>
    </location>
</feature>
<dbReference type="SMART" id="SM00066">
    <property type="entry name" value="GAL4"/>
    <property type="match status" value="1"/>
</dbReference>
<evidence type="ECO:0000259" key="4">
    <source>
        <dbReference type="PROSITE" id="PS50048"/>
    </source>
</evidence>
<dbReference type="GO" id="GO:0000981">
    <property type="term" value="F:DNA-binding transcription factor activity, RNA polymerase II-specific"/>
    <property type="evidence" value="ECO:0007669"/>
    <property type="project" value="InterPro"/>
</dbReference>
<accession>A0A8H2XAK6</accession>
<dbReference type="PANTHER" id="PTHR37534">
    <property type="entry name" value="TRANSCRIPTIONAL ACTIVATOR PROTEIN UGA3"/>
    <property type="match status" value="1"/>
</dbReference>
<dbReference type="GO" id="GO:0005634">
    <property type="term" value="C:nucleus"/>
    <property type="evidence" value="ECO:0007669"/>
    <property type="project" value="UniProtKB-SubCell"/>
</dbReference>
<organism evidence="5 6">
    <name type="scientific">Rhizoctonia solani</name>
    <dbReference type="NCBI Taxonomy" id="456999"/>
    <lineage>
        <taxon>Eukaryota</taxon>
        <taxon>Fungi</taxon>
        <taxon>Dikarya</taxon>
        <taxon>Basidiomycota</taxon>
        <taxon>Agaricomycotina</taxon>
        <taxon>Agaricomycetes</taxon>
        <taxon>Cantharellales</taxon>
        <taxon>Ceratobasidiaceae</taxon>
        <taxon>Rhizoctonia</taxon>
    </lineage>
</organism>
<keyword evidence="2" id="KW-0539">Nucleus</keyword>
<sequence>MSVRSTTGCHSCKTVRKKCDEMKPECSRCSRSGIECKYEYIQPKDQSLKIRTKPGPRPKNELTRGGQLVPEGASEWTSTPRPTLTIPVPSTCSVDSCPLELPFPTSIRTPSGQYATDTVHFPSSIPIPLFGRLTTFTPTLLRQPSWTPTIQSSTPNEPSSYDTLLVPGETNCSLDLRNAPRVFNLSMDRDLGEESDLEGVKLILCVAPPLDPTVDSNSLAFVLQSYAQWISLNFFDPLKIVHKAKQVVTDQFALSSTSRFHILLISRLMNSLVKKCVLEEQGVRELSALRKSILGNIMGCNPQYLAPDEVRRRASSALDNTLELMAFLIVTSPLSSALNLFTATAPVFLAACPPPHPPHLPNIFLGSSINLKHFATADIMLSMITGRATFCRYHVPWSLDLCELLLEKQGSQGAEWLIGIPDQFIMLLAYMNGLRENARNEGSKCASNRGGRNAWDDFQYVPSNGISGEGEYDSEMVEAIDPRIIEKIGDDIPNIRILPCETKEPALRITRMAVRECWREVMFIYFYMAVCGANAQDPRVKYSLKKFMRLVNGIKPGRNPDMFLSFPMVVAGVATTKHKDRRTIISRYLGVPEYSITGTLGNDLIRMLGNVWSRTAMEGRPACWDDLSVACQSITGV</sequence>
<dbReference type="InterPro" id="IPR021858">
    <property type="entry name" value="Fun_TF"/>
</dbReference>
<dbReference type="AlphaFoldDB" id="A0A8H2XAK6"/>
<evidence type="ECO:0000313" key="6">
    <source>
        <dbReference type="Proteomes" id="UP000663853"/>
    </source>
</evidence>
<dbReference type="CDD" id="cd00067">
    <property type="entry name" value="GAL4"/>
    <property type="match status" value="1"/>
</dbReference>
<evidence type="ECO:0000313" key="5">
    <source>
        <dbReference type="EMBL" id="CAE6421999.1"/>
    </source>
</evidence>
<evidence type="ECO:0000256" key="1">
    <source>
        <dbReference type="ARBA" id="ARBA00004123"/>
    </source>
</evidence>
<protein>
    <recommendedName>
        <fullName evidence="4">Zn(2)-C6 fungal-type domain-containing protein</fullName>
    </recommendedName>
</protein>
<dbReference type="PROSITE" id="PS50048">
    <property type="entry name" value="ZN2_CY6_FUNGAL_2"/>
    <property type="match status" value="1"/>
</dbReference>
<dbReference type="GO" id="GO:0000976">
    <property type="term" value="F:transcription cis-regulatory region binding"/>
    <property type="evidence" value="ECO:0007669"/>
    <property type="project" value="TreeGrafter"/>
</dbReference>
<dbReference type="InterPro" id="IPR001138">
    <property type="entry name" value="Zn2Cys6_DnaBD"/>
</dbReference>
<reference evidence="5" key="1">
    <citation type="submission" date="2021-01" db="EMBL/GenBank/DDBJ databases">
        <authorList>
            <person name="Kaushik A."/>
        </authorList>
    </citation>
    <scope>NUCLEOTIDE SEQUENCE</scope>
    <source>
        <strain evidence="5">AG6-10EEA</strain>
    </source>
</reference>
<dbReference type="Gene3D" id="4.10.240.10">
    <property type="entry name" value="Zn(2)-C6 fungal-type DNA-binding domain"/>
    <property type="match status" value="1"/>
</dbReference>
<dbReference type="Pfam" id="PF00172">
    <property type="entry name" value="Zn_clus"/>
    <property type="match status" value="1"/>
</dbReference>
<dbReference type="EMBL" id="CAJMXA010000225">
    <property type="protein sequence ID" value="CAE6421999.1"/>
    <property type="molecule type" value="Genomic_DNA"/>
</dbReference>
<dbReference type="Proteomes" id="UP000663853">
    <property type="component" value="Unassembled WGS sequence"/>
</dbReference>
<proteinExistence type="predicted"/>
<evidence type="ECO:0000256" key="2">
    <source>
        <dbReference type="ARBA" id="ARBA00023242"/>
    </source>
</evidence>
<dbReference type="GO" id="GO:0008270">
    <property type="term" value="F:zinc ion binding"/>
    <property type="evidence" value="ECO:0007669"/>
    <property type="project" value="InterPro"/>
</dbReference>
<dbReference type="PROSITE" id="PS00463">
    <property type="entry name" value="ZN2_CY6_FUNGAL_1"/>
    <property type="match status" value="1"/>
</dbReference>
<feature type="domain" description="Zn(2)-C6 fungal-type" evidence="4">
    <location>
        <begin position="8"/>
        <end position="38"/>
    </location>
</feature>
<dbReference type="GO" id="GO:0045944">
    <property type="term" value="P:positive regulation of transcription by RNA polymerase II"/>
    <property type="evidence" value="ECO:0007669"/>
    <property type="project" value="TreeGrafter"/>
</dbReference>
<evidence type="ECO:0000256" key="3">
    <source>
        <dbReference type="SAM" id="MobiDB-lite"/>
    </source>
</evidence>
<dbReference type="Pfam" id="PF11951">
    <property type="entry name" value="Fungal_trans_2"/>
    <property type="match status" value="1"/>
</dbReference>
<gene>
    <name evidence="5" type="ORF">RDB_LOCUS13628</name>
</gene>
<name>A0A8H2XAK6_9AGAM</name>
<dbReference type="InterPro" id="IPR036864">
    <property type="entry name" value="Zn2-C6_fun-type_DNA-bd_sf"/>
</dbReference>